<protein>
    <submittedName>
        <fullName evidence="1">Uncharacterized protein</fullName>
    </submittedName>
</protein>
<organism evidence="1">
    <name type="scientific">Anguilla anguilla</name>
    <name type="common">European freshwater eel</name>
    <name type="synonym">Muraena anguilla</name>
    <dbReference type="NCBI Taxonomy" id="7936"/>
    <lineage>
        <taxon>Eukaryota</taxon>
        <taxon>Metazoa</taxon>
        <taxon>Chordata</taxon>
        <taxon>Craniata</taxon>
        <taxon>Vertebrata</taxon>
        <taxon>Euteleostomi</taxon>
        <taxon>Actinopterygii</taxon>
        <taxon>Neopterygii</taxon>
        <taxon>Teleostei</taxon>
        <taxon>Anguilliformes</taxon>
        <taxon>Anguillidae</taxon>
        <taxon>Anguilla</taxon>
    </lineage>
</organism>
<reference evidence="1" key="1">
    <citation type="submission" date="2014-11" db="EMBL/GenBank/DDBJ databases">
        <authorList>
            <person name="Amaro Gonzalez C."/>
        </authorList>
    </citation>
    <scope>NUCLEOTIDE SEQUENCE</scope>
</reference>
<name>A0A0E9VNQ0_ANGAN</name>
<dbReference type="EMBL" id="GBXM01029729">
    <property type="protein sequence ID" value="JAH78848.1"/>
    <property type="molecule type" value="Transcribed_RNA"/>
</dbReference>
<evidence type="ECO:0000313" key="1">
    <source>
        <dbReference type="EMBL" id="JAH78848.1"/>
    </source>
</evidence>
<sequence>MKVADSSTEGYLGIGMWVDWYTLCQSWIWK</sequence>
<proteinExistence type="predicted"/>
<dbReference type="AlphaFoldDB" id="A0A0E9VNQ0"/>
<reference evidence="1" key="2">
    <citation type="journal article" date="2015" name="Fish Shellfish Immunol.">
        <title>Early steps in the European eel (Anguilla anguilla)-Vibrio vulnificus interaction in the gills: Role of the RtxA13 toxin.</title>
        <authorList>
            <person name="Callol A."/>
            <person name="Pajuelo D."/>
            <person name="Ebbesson L."/>
            <person name="Teles M."/>
            <person name="MacKenzie S."/>
            <person name="Amaro C."/>
        </authorList>
    </citation>
    <scope>NUCLEOTIDE SEQUENCE</scope>
</reference>
<accession>A0A0E9VNQ0</accession>